<feature type="repeat" description="Pumilio" evidence="10">
    <location>
        <begin position="565"/>
        <end position="600"/>
    </location>
</feature>
<dbReference type="OrthoDB" id="668540at2759"/>
<dbReference type="Proteomes" id="UP000030752">
    <property type="component" value="Unassembled WGS sequence"/>
</dbReference>
<keyword evidence="5" id="KW-0677">Repeat</keyword>
<dbReference type="InterPro" id="IPR001313">
    <property type="entry name" value="Pumilio_RNA-bd_rpt"/>
</dbReference>
<dbReference type="AlphaFoldDB" id="W2RYZ9"/>
<feature type="region of interest" description="Disordered" evidence="11">
    <location>
        <begin position="208"/>
        <end position="259"/>
    </location>
</feature>
<dbReference type="CDD" id="cd07920">
    <property type="entry name" value="Pumilio"/>
    <property type="match status" value="1"/>
</dbReference>
<protein>
    <recommendedName>
        <fullName evidence="9">Pumilio homology domain family member 3</fullName>
    </recommendedName>
</protein>
<gene>
    <name evidence="13" type="ORF">HMPREF1541_05169</name>
</gene>
<comment type="function">
    <text evidence="7">RNA-binding nucleolar protein required for pre-rRNA processing. Involved in production of 18S rRNA and assembly of small ribosomal subunit.</text>
</comment>
<keyword evidence="14" id="KW-1185">Reference proteome</keyword>
<keyword evidence="4" id="KW-0698">rRNA processing</keyword>
<evidence type="ECO:0000256" key="7">
    <source>
        <dbReference type="ARBA" id="ARBA00024893"/>
    </source>
</evidence>
<dbReference type="HOGENOM" id="CLU_004017_4_2_1"/>
<reference evidence="13 14" key="1">
    <citation type="submission" date="2013-03" db="EMBL/GenBank/DDBJ databases">
        <title>The Genome Sequence of Phialophora europaea CBS 101466.</title>
        <authorList>
            <consortium name="The Broad Institute Genomics Platform"/>
            <person name="Cuomo C."/>
            <person name="de Hoog S."/>
            <person name="Gorbushina A."/>
            <person name="Walker B."/>
            <person name="Young S.K."/>
            <person name="Zeng Q."/>
            <person name="Gargeya S."/>
            <person name="Fitzgerald M."/>
            <person name="Haas B."/>
            <person name="Abouelleil A."/>
            <person name="Allen A.W."/>
            <person name="Alvarado L."/>
            <person name="Arachchi H.M."/>
            <person name="Berlin A.M."/>
            <person name="Chapman S.B."/>
            <person name="Gainer-Dewar J."/>
            <person name="Goldberg J."/>
            <person name="Griggs A."/>
            <person name="Gujja S."/>
            <person name="Hansen M."/>
            <person name="Howarth C."/>
            <person name="Imamovic A."/>
            <person name="Ireland A."/>
            <person name="Larimer J."/>
            <person name="McCowan C."/>
            <person name="Murphy C."/>
            <person name="Pearson M."/>
            <person name="Poon T.W."/>
            <person name="Priest M."/>
            <person name="Roberts A."/>
            <person name="Saif S."/>
            <person name="Shea T."/>
            <person name="Sisk P."/>
            <person name="Sykes S."/>
            <person name="Wortman J."/>
            <person name="Nusbaum C."/>
            <person name="Birren B."/>
        </authorList>
    </citation>
    <scope>NUCLEOTIDE SEQUENCE [LARGE SCALE GENOMIC DNA]</scope>
    <source>
        <strain evidence="13 14">CBS 101466</strain>
    </source>
</reference>
<evidence type="ECO:0000256" key="9">
    <source>
        <dbReference type="ARBA" id="ARBA00081811"/>
    </source>
</evidence>
<dbReference type="PANTHER" id="PTHR12537">
    <property type="entry name" value="RNA BINDING PROTEIN PUMILIO-RELATED"/>
    <property type="match status" value="1"/>
</dbReference>
<evidence type="ECO:0000256" key="8">
    <source>
        <dbReference type="ARBA" id="ARBA00060736"/>
    </source>
</evidence>
<evidence type="ECO:0000256" key="4">
    <source>
        <dbReference type="ARBA" id="ARBA00022552"/>
    </source>
</evidence>
<dbReference type="FunFam" id="1.25.10.10:FF:000004">
    <property type="entry name" value="Pumilio homolog 1 isoform 2"/>
    <property type="match status" value="1"/>
</dbReference>
<accession>W2RYZ9</accession>
<dbReference type="SUPFAM" id="SSF48371">
    <property type="entry name" value="ARM repeat"/>
    <property type="match status" value="1"/>
</dbReference>
<dbReference type="InterPro" id="IPR033712">
    <property type="entry name" value="Pumilio_RNA-bd"/>
</dbReference>
<dbReference type="InParanoid" id="W2RYZ9"/>
<dbReference type="PROSITE" id="PS50302">
    <property type="entry name" value="PUM"/>
    <property type="match status" value="8"/>
</dbReference>
<comment type="subcellular location">
    <subcellularLocation>
        <location evidence="1">Cytoplasm</location>
    </subcellularLocation>
</comment>
<feature type="region of interest" description="Disordered" evidence="11">
    <location>
        <begin position="52"/>
        <end position="71"/>
    </location>
</feature>
<feature type="repeat" description="Pumilio" evidence="10">
    <location>
        <begin position="529"/>
        <end position="564"/>
    </location>
</feature>
<dbReference type="Pfam" id="PF00806">
    <property type="entry name" value="PUF"/>
    <property type="match status" value="8"/>
</dbReference>
<feature type="repeat" description="Pumilio" evidence="10">
    <location>
        <begin position="493"/>
        <end position="528"/>
    </location>
</feature>
<evidence type="ECO:0000256" key="5">
    <source>
        <dbReference type="ARBA" id="ARBA00022737"/>
    </source>
</evidence>
<feature type="region of interest" description="Disordered" evidence="11">
    <location>
        <begin position="79"/>
        <end position="116"/>
    </location>
</feature>
<evidence type="ECO:0000256" key="6">
    <source>
        <dbReference type="ARBA" id="ARBA00022884"/>
    </source>
</evidence>
<dbReference type="InterPro" id="IPR011989">
    <property type="entry name" value="ARM-like"/>
</dbReference>
<feature type="compositionally biased region" description="Polar residues" evidence="11">
    <location>
        <begin position="227"/>
        <end position="237"/>
    </location>
</feature>
<feature type="repeat" description="Pumilio" evidence="10">
    <location>
        <begin position="712"/>
        <end position="747"/>
    </location>
</feature>
<dbReference type="EMBL" id="KB822720">
    <property type="protein sequence ID" value="ETN40889.1"/>
    <property type="molecule type" value="Genomic_DNA"/>
</dbReference>
<organism evidence="13 14">
    <name type="scientific">Cyphellophora europaea (strain CBS 101466)</name>
    <name type="common">Phialophora europaea</name>
    <dbReference type="NCBI Taxonomy" id="1220924"/>
    <lineage>
        <taxon>Eukaryota</taxon>
        <taxon>Fungi</taxon>
        <taxon>Dikarya</taxon>
        <taxon>Ascomycota</taxon>
        <taxon>Pezizomycotina</taxon>
        <taxon>Eurotiomycetes</taxon>
        <taxon>Chaetothyriomycetidae</taxon>
        <taxon>Chaetothyriales</taxon>
        <taxon>Cyphellophoraceae</taxon>
        <taxon>Cyphellophora</taxon>
    </lineage>
</organism>
<dbReference type="InterPro" id="IPR016024">
    <property type="entry name" value="ARM-type_fold"/>
</dbReference>
<feature type="compositionally biased region" description="Low complexity" evidence="11">
    <location>
        <begin position="244"/>
        <end position="259"/>
    </location>
</feature>
<keyword evidence="3" id="KW-0690">Ribosome biogenesis</keyword>
<feature type="repeat" description="Pumilio" evidence="10">
    <location>
        <begin position="676"/>
        <end position="711"/>
    </location>
</feature>
<keyword evidence="2" id="KW-0963">Cytoplasm</keyword>
<feature type="compositionally biased region" description="Polar residues" evidence="11">
    <location>
        <begin position="79"/>
        <end position="114"/>
    </location>
</feature>
<dbReference type="RefSeq" id="XP_008717732.1">
    <property type="nucleotide sequence ID" value="XM_008719510.1"/>
</dbReference>
<dbReference type="GO" id="GO:0000288">
    <property type="term" value="P:nuclear-transcribed mRNA catabolic process, deadenylation-dependent decay"/>
    <property type="evidence" value="ECO:0007669"/>
    <property type="project" value="TreeGrafter"/>
</dbReference>
<dbReference type="GeneID" id="19972508"/>
<evidence type="ECO:0000313" key="13">
    <source>
        <dbReference type="EMBL" id="ETN40889.1"/>
    </source>
</evidence>
<dbReference type="GO" id="GO:0003730">
    <property type="term" value="F:mRNA 3'-UTR binding"/>
    <property type="evidence" value="ECO:0007669"/>
    <property type="project" value="TreeGrafter"/>
</dbReference>
<comment type="similarity">
    <text evidence="8">Belongs to the PUF3 family.</text>
</comment>
<dbReference type="eggNOG" id="KOG1488">
    <property type="taxonomic scope" value="Eukaryota"/>
</dbReference>
<dbReference type="Gene3D" id="1.25.10.10">
    <property type="entry name" value="Leucine-rich Repeat Variant"/>
    <property type="match status" value="1"/>
</dbReference>
<feature type="domain" description="PUM-HD" evidence="12">
    <location>
        <begin position="472"/>
        <end position="816"/>
    </location>
</feature>
<sequence length="852" mass="95351">MASTFDRTLSVPKFDKFESGKSVWDTHRSIWQDDAADTDTSRRMKVILPFGKRNSHSPATSVRHNSASSSKFSKAVNGSALSTIDNPRNSSADSTAWNTSNGHAVQNRTDNPFISPTKRKQSGWLFDSKTYDIENSSRLLADSAPEFESLDGSNHHEKLVPGRSLRFSDEAASYDTRFAPSLRPTGPSQLPAPNRMLANGAVQGTQTNLRGNNGLASVHDFRPRSDVGQSMDTSPSANRGMGTGSARSSSSTVSPTTSRFARQMNGYLDRTAGNVDDTVEALRGLGFTKASPVYDKFGHMYDGVRSSVHPDDDFSQHNTGYDNGAYYRAGSYYEQEFVDSHNASTWPYWIPNDGKLRPEYISEYRNVPNSPYYSSSMTPSSGSDSIRSALASRNSQHEMTVTNRKPSNQDTYYQPAYMSGNVIIPNGAIPLDMAVRSHGMQMNPLATPYYVPGYISGPRHPFPREDQRSVVQRSPLLEEFRMNKSNKRYDLRDIFGHIVEFSGDQHGSRFIQQKLETANSDEKDQVFKEIQAEAMQLMTDVFGNYVIQKIFEHGNQSQKKILADYMKGRVAYLSMQMYGCRVVQKAFEHVLTDQQASMVKELDGPNKHVLKVIRDQNGNHVVQKAIERVPAEHIQFIIEAHKGEVVKLAQHTYGCRVIQRILEHCTPASKRVILDELHGCIAPLITDAFGNYVVQHVVQNGEPDDRRRVVSIVLQQLLVFSKHKFASNVVEKCLEHADDDQQSMLFTRLIHPDASGQTPVFGLLRDQYGNYVIQKVFGMLEGQQRAMLESEMRACFLQLKRTSYGKQVIAIEKLLYGNTQEGGHPIGMVMANGSHCHSSQMVPHQAVHAGHR</sequence>
<evidence type="ECO:0000256" key="2">
    <source>
        <dbReference type="ARBA" id="ARBA00022490"/>
    </source>
</evidence>
<dbReference type="PROSITE" id="PS50303">
    <property type="entry name" value="PUM_HD"/>
    <property type="match status" value="1"/>
</dbReference>
<evidence type="ECO:0000259" key="12">
    <source>
        <dbReference type="PROSITE" id="PS50303"/>
    </source>
</evidence>
<name>W2RYZ9_CYPE1</name>
<dbReference type="GO" id="GO:0005737">
    <property type="term" value="C:cytoplasm"/>
    <property type="evidence" value="ECO:0007669"/>
    <property type="project" value="UniProtKB-SubCell"/>
</dbReference>
<feature type="repeat" description="Pumilio" evidence="10">
    <location>
        <begin position="601"/>
        <end position="638"/>
    </location>
</feature>
<feature type="repeat" description="Pumilio" evidence="10">
    <location>
        <begin position="753"/>
        <end position="790"/>
    </location>
</feature>
<evidence type="ECO:0000256" key="3">
    <source>
        <dbReference type="ARBA" id="ARBA00022517"/>
    </source>
</evidence>
<evidence type="ECO:0000256" key="1">
    <source>
        <dbReference type="ARBA" id="ARBA00004496"/>
    </source>
</evidence>
<dbReference type="GO" id="GO:0006364">
    <property type="term" value="P:rRNA processing"/>
    <property type="evidence" value="ECO:0007669"/>
    <property type="project" value="UniProtKB-KW"/>
</dbReference>
<dbReference type="VEuPathDB" id="FungiDB:HMPREF1541_05169"/>
<evidence type="ECO:0000256" key="10">
    <source>
        <dbReference type="PROSITE-ProRule" id="PRU00317"/>
    </source>
</evidence>
<feature type="repeat" description="Pumilio" evidence="10">
    <location>
        <begin position="639"/>
        <end position="675"/>
    </location>
</feature>
<dbReference type="InterPro" id="IPR033133">
    <property type="entry name" value="PUM-HD"/>
</dbReference>
<proteinExistence type="inferred from homology"/>
<keyword evidence="6" id="KW-0694">RNA-binding</keyword>
<dbReference type="STRING" id="1220924.W2RYZ9"/>
<evidence type="ECO:0000256" key="11">
    <source>
        <dbReference type="SAM" id="MobiDB-lite"/>
    </source>
</evidence>
<feature type="compositionally biased region" description="Polar residues" evidence="11">
    <location>
        <begin position="56"/>
        <end position="71"/>
    </location>
</feature>
<dbReference type="SMART" id="SM00025">
    <property type="entry name" value="Pumilio"/>
    <property type="match status" value="8"/>
</dbReference>
<evidence type="ECO:0000313" key="14">
    <source>
        <dbReference type="Proteomes" id="UP000030752"/>
    </source>
</evidence>
<dbReference type="PANTHER" id="PTHR12537:SF12">
    <property type="entry name" value="MATERNAL PROTEIN PUMILIO"/>
    <property type="match status" value="1"/>
</dbReference>